<comment type="caution">
    <text evidence="1">The sequence shown here is derived from an EMBL/GenBank/DDBJ whole genome shotgun (WGS) entry which is preliminary data.</text>
</comment>
<evidence type="ECO:0000313" key="2">
    <source>
        <dbReference type="Proteomes" id="UP001160483"/>
    </source>
</evidence>
<dbReference type="AlphaFoldDB" id="A0AAU9LB02"/>
<proteinExistence type="predicted"/>
<dbReference type="Proteomes" id="UP001160483">
    <property type="component" value="Unassembled WGS sequence"/>
</dbReference>
<accession>A0AAU9LB02</accession>
<evidence type="ECO:0000313" key="1">
    <source>
        <dbReference type="EMBL" id="CAH0481407.1"/>
    </source>
</evidence>
<reference evidence="1" key="1">
    <citation type="submission" date="2021-11" db="EMBL/GenBank/DDBJ databases">
        <authorList>
            <person name="Islam A."/>
            <person name="Islam S."/>
            <person name="Flora M.S."/>
            <person name="Rahman M."/>
            <person name="Ziaur R.M."/>
            <person name="Epstein J.H."/>
            <person name="Hassan M."/>
            <person name="Klassen M."/>
            <person name="Woodard K."/>
            <person name="Webb A."/>
            <person name="Webby R.J."/>
            <person name="El Zowalaty M.E."/>
        </authorList>
    </citation>
    <scope>NUCLEOTIDE SEQUENCE</scope>
    <source>
        <strain evidence="1">Pbs3</strain>
    </source>
</reference>
<name>A0AAU9LB02_9STRA</name>
<sequence>MRGKIECEASRLSPLRARALNKLLSQPTQGIVHVKCDWNQSASQLASTALRQKGGMKSIPEEEWPNLEAINRLPELLVLKYQIPSAKVIAVARSRPPIKISEESCKRV</sequence>
<gene>
    <name evidence="1" type="ORF">PBS003_LOCUS8013</name>
</gene>
<dbReference type="EMBL" id="CAKKTJ010000328">
    <property type="protein sequence ID" value="CAH0481407.1"/>
    <property type="molecule type" value="Genomic_DNA"/>
</dbReference>
<organism evidence="1 2">
    <name type="scientific">Peronospora belbahrii</name>
    <dbReference type="NCBI Taxonomy" id="622444"/>
    <lineage>
        <taxon>Eukaryota</taxon>
        <taxon>Sar</taxon>
        <taxon>Stramenopiles</taxon>
        <taxon>Oomycota</taxon>
        <taxon>Peronosporomycetes</taxon>
        <taxon>Peronosporales</taxon>
        <taxon>Peronosporaceae</taxon>
        <taxon>Peronospora</taxon>
    </lineage>
</organism>
<evidence type="ECO:0008006" key="3">
    <source>
        <dbReference type="Google" id="ProtNLM"/>
    </source>
</evidence>
<protein>
    <recommendedName>
        <fullName evidence="3">RNase H type-1 domain-containing protein</fullName>
    </recommendedName>
</protein>